<evidence type="ECO:0000256" key="8">
    <source>
        <dbReference type="SAM" id="MobiDB-lite"/>
    </source>
</evidence>
<sequence length="502" mass="55163">MNVPIANQTNALLDRVPSRLAPTPLQTLKQWEVVKHLGSGTSAEVWLLEDEARCHKVACKTPHRGLGTEDLSHEAELAAQLSQENILKPFDVGNDPELSLLEDATFWEFLAGGTLTELVSATGRLSLAQTVTVMLPMIQATKYLQARQIVHGDISPRNIMFDLTGRPVLIDFGAVRATAHDHVRTGTPGFVAPELLLPPSQHQGLEAYADIYALAAVAWFCLSGTVPGSVEHRVPITTLQPELDHDIVEALEAGLNADPTLRPDLDHLLATVAQWAEPEPVDLHASVGEDYGLVLPTRQPQHETPRRRWFRRQNPSKVSSRRGPRCKTSRKKPRSHRSRRLSVALGAFFLAGGVAVTVAYDSNRAHESSESKDEAPQVAGQQDFQAVIDALAKARSATWEAGNPEQVGEYALVDSSVFRDDVELLTVLSESRHHLEGVRMRAVVEDVELSGELAVVTATWQIDGYVQRDQSGKSIRQTSSSEETIEIEIVDTVHGWRIAAVR</sequence>
<dbReference type="PROSITE" id="PS50011">
    <property type="entry name" value="PROTEIN_KINASE_DOM"/>
    <property type="match status" value="1"/>
</dbReference>
<keyword evidence="2 10" id="KW-0723">Serine/threonine-protein kinase</keyword>
<evidence type="ECO:0000256" key="5">
    <source>
        <dbReference type="ARBA" id="ARBA00022777"/>
    </source>
</evidence>
<dbReference type="SUPFAM" id="SSF56112">
    <property type="entry name" value="Protein kinase-like (PK-like)"/>
    <property type="match status" value="1"/>
</dbReference>
<dbReference type="PROSITE" id="PS00109">
    <property type="entry name" value="PROTEIN_KINASE_TYR"/>
    <property type="match status" value="1"/>
</dbReference>
<feature type="binding site" evidence="7">
    <location>
        <position position="60"/>
    </location>
    <ligand>
        <name>ATP</name>
        <dbReference type="ChEBI" id="CHEBI:30616"/>
    </ligand>
</feature>
<dbReference type="OrthoDB" id="3778994at2"/>
<accession>A0A543AJP6</accession>
<proteinExistence type="predicted"/>
<dbReference type="GO" id="GO:0004674">
    <property type="term" value="F:protein serine/threonine kinase activity"/>
    <property type="evidence" value="ECO:0007669"/>
    <property type="project" value="UniProtKB-KW"/>
</dbReference>
<evidence type="ECO:0000256" key="2">
    <source>
        <dbReference type="ARBA" id="ARBA00022527"/>
    </source>
</evidence>
<comment type="caution">
    <text evidence="10">The sequence shown here is derived from an EMBL/GenBank/DDBJ whole genome shotgun (WGS) entry which is preliminary data.</text>
</comment>
<dbReference type="Proteomes" id="UP000319746">
    <property type="component" value="Unassembled WGS sequence"/>
</dbReference>
<dbReference type="RefSeq" id="WP_141866211.1">
    <property type="nucleotide sequence ID" value="NZ_BAABAN010000004.1"/>
</dbReference>
<name>A0A543AJP6_9MICC</name>
<dbReference type="PROSITE" id="PS00107">
    <property type="entry name" value="PROTEIN_KINASE_ATP"/>
    <property type="match status" value="1"/>
</dbReference>
<protein>
    <recommendedName>
        <fullName evidence="1">non-specific serine/threonine protein kinase</fullName>
        <ecNumber evidence="1">2.7.11.1</ecNumber>
    </recommendedName>
</protein>
<dbReference type="Pfam" id="PF00069">
    <property type="entry name" value="Pkinase"/>
    <property type="match status" value="1"/>
</dbReference>
<organism evidence="10 11">
    <name type="scientific">Enteractinococcus coprophilus</name>
    <dbReference type="NCBI Taxonomy" id="1027633"/>
    <lineage>
        <taxon>Bacteria</taxon>
        <taxon>Bacillati</taxon>
        <taxon>Actinomycetota</taxon>
        <taxon>Actinomycetes</taxon>
        <taxon>Micrococcales</taxon>
        <taxon>Micrococcaceae</taxon>
    </lineage>
</organism>
<evidence type="ECO:0000313" key="11">
    <source>
        <dbReference type="Proteomes" id="UP000319746"/>
    </source>
</evidence>
<dbReference type="EC" id="2.7.11.1" evidence="1"/>
<keyword evidence="6 7" id="KW-0067">ATP-binding</keyword>
<evidence type="ECO:0000256" key="3">
    <source>
        <dbReference type="ARBA" id="ARBA00022679"/>
    </source>
</evidence>
<evidence type="ECO:0000313" key="10">
    <source>
        <dbReference type="EMBL" id="TQL72813.1"/>
    </source>
</evidence>
<dbReference type="InterPro" id="IPR008266">
    <property type="entry name" value="Tyr_kinase_AS"/>
</dbReference>
<dbReference type="EMBL" id="VFOU01000002">
    <property type="protein sequence ID" value="TQL72813.1"/>
    <property type="molecule type" value="Genomic_DNA"/>
</dbReference>
<dbReference type="GO" id="GO:0005524">
    <property type="term" value="F:ATP binding"/>
    <property type="evidence" value="ECO:0007669"/>
    <property type="project" value="UniProtKB-UniRule"/>
</dbReference>
<dbReference type="CDD" id="cd14014">
    <property type="entry name" value="STKc_PknB_like"/>
    <property type="match status" value="1"/>
</dbReference>
<dbReference type="PANTHER" id="PTHR43289:SF6">
    <property type="entry name" value="SERINE_THREONINE-PROTEIN KINASE NEKL-3"/>
    <property type="match status" value="1"/>
</dbReference>
<gene>
    <name evidence="10" type="ORF">FB556_1482</name>
</gene>
<evidence type="ECO:0000256" key="7">
    <source>
        <dbReference type="PROSITE-ProRule" id="PRU10141"/>
    </source>
</evidence>
<dbReference type="AlphaFoldDB" id="A0A543AJP6"/>
<keyword evidence="5 10" id="KW-0418">Kinase</keyword>
<keyword evidence="4 7" id="KW-0547">Nucleotide-binding</keyword>
<feature type="compositionally biased region" description="Basic residues" evidence="8">
    <location>
        <begin position="319"/>
        <end position="339"/>
    </location>
</feature>
<dbReference type="InterPro" id="IPR000719">
    <property type="entry name" value="Prot_kinase_dom"/>
</dbReference>
<reference evidence="10 11" key="1">
    <citation type="submission" date="2019-06" db="EMBL/GenBank/DDBJ databases">
        <title>Sequencing the genomes of 1000 actinobacteria strains.</title>
        <authorList>
            <person name="Klenk H.-P."/>
        </authorList>
    </citation>
    <scope>NUCLEOTIDE SEQUENCE [LARGE SCALE GENOMIC DNA]</scope>
    <source>
        <strain evidence="10 11">DSM 24083</strain>
    </source>
</reference>
<evidence type="ECO:0000256" key="4">
    <source>
        <dbReference type="ARBA" id="ARBA00022741"/>
    </source>
</evidence>
<evidence type="ECO:0000256" key="6">
    <source>
        <dbReference type="ARBA" id="ARBA00022840"/>
    </source>
</evidence>
<dbReference type="InterPro" id="IPR017441">
    <property type="entry name" value="Protein_kinase_ATP_BS"/>
</dbReference>
<keyword evidence="11" id="KW-1185">Reference proteome</keyword>
<dbReference type="SMART" id="SM00220">
    <property type="entry name" value="S_TKc"/>
    <property type="match status" value="1"/>
</dbReference>
<keyword evidence="3" id="KW-0808">Transferase</keyword>
<dbReference type="PANTHER" id="PTHR43289">
    <property type="entry name" value="MITOGEN-ACTIVATED PROTEIN KINASE KINASE KINASE 20-RELATED"/>
    <property type="match status" value="1"/>
</dbReference>
<evidence type="ECO:0000259" key="9">
    <source>
        <dbReference type="PROSITE" id="PS50011"/>
    </source>
</evidence>
<feature type="domain" description="Protein kinase" evidence="9">
    <location>
        <begin position="31"/>
        <end position="276"/>
    </location>
</feature>
<dbReference type="InterPro" id="IPR011009">
    <property type="entry name" value="Kinase-like_dom_sf"/>
</dbReference>
<feature type="region of interest" description="Disordered" evidence="8">
    <location>
        <begin position="296"/>
        <end position="339"/>
    </location>
</feature>
<evidence type="ECO:0000256" key="1">
    <source>
        <dbReference type="ARBA" id="ARBA00012513"/>
    </source>
</evidence>
<dbReference type="Gene3D" id="1.10.510.10">
    <property type="entry name" value="Transferase(Phosphotransferase) domain 1"/>
    <property type="match status" value="1"/>
</dbReference>